<dbReference type="Gene3D" id="1.10.10.10">
    <property type="entry name" value="Winged helix-like DNA-binding domain superfamily/Winged helix DNA-binding domain"/>
    <property type="match status" value="1"/>
</dbReference>
<organism evidence="1 2">
    <name type="scientific">Niastella yeongjuensis</name>
    <dbReference type="NCBI Taxonomy" id="354355"/>
    <lineage>
        <taxon>Bacteria</taxon>
        <taxon>Pseudomonadati</taxon>
        <taxon>Bacteroidota</taxon>
        <taxon>Chitinophagia</taxon>
        <taxon>Chitinophagales</taxon>
        <taxon>Chitinophagaceae</taxon>
        <taxon>Niastella</taxon>
    </lineage>
</organism>
<reference evidence="2" key="1">
    <citation type="submission" date="2016-04" db="EMBL/GenBank/DDBJ databases">
        <authorList>
            <person name="Chen L."/>
            <person name="Zhuang W."/>
            <person name="Wang G."/>
        </authorList>
    </citation>
    <scope>NUCLEOTIDE SEQUENCE [LARGE SCALE GENOMIC DNA]</scope>
    <source>
        <strain evidence="2">17621</strain>
    </source>
</reference>
<evidence type="ECO:0000313" key="2">
    <source>
        <dbReference type="Proteomes" id="UP000192610"/>
    </source>
</evidence>
<dbReference type="EMBL" id="LVXG01000012">
    <property type="protein sequence ID" value="OQP51064.1"/>
    <property type="molecule type" value="Genomic_DNA"/>
</dbReference>
<dbReference type="STRING" id="354355.SAMN05660816_00050"/>
<accession>A0A1V9EYN7</accession>
<name>A0A1V9EYN7_9BACT</name>
<dbReference type="Proteomes" id="UP000192610">
    <property type="component" value="Unassembled WGS sequence"/>
</dbReference>
<protein>
    <submittedName>
        <fullName evidence="1">Uncharacterized protein</fullName>
    </submittedName>
</protein>
<evidence type="ECO:0000313" key="1">
    <source>
        <dbReference type="EMBL" id="OQP51064.1"/>
    </source>
</evidence>
<dbReference type="InterPro" id="IPR036388">
    <property type="entry name" value="WH-like_DNA-bd_sf"/>
</dbReference>
<gene>
    <name evidence="1" type="ORF">A4H97_04420</name>
</gene>
<proteinExistence type="predicted"/>
<dbReference type="RefSeq" id="WP_207631566.1">
    <property type="nucleotide sequence ID" value="NZ_FOCZ01000001.1"/>
</dbReference>
<keyword evidence="2" id="KW-1185">Reference proteome</keyword>
<sequence>MRQHNGMRPQDVVVLLKIVAKNGQPWQNKDLASELFISAGEVSESLNRSSVAGLIDREKKKKVHRQSLMEFLEHGLHYVFPASPEAMVNGIYTAHSHPFMQAHFQSEFNYVWPDPKGEFRGLSIEPLYKNQVSAVKLDPTLYLMLALIDVIRVGRVREWKVALEELKRLLL</sequence>
<comment type="caution">
    <text evidence="1">The sequence shown here is derived from an EMBL/GenBank/DDBJ whole genome shotgun (WGS) entry which is preliminary data.</text>
</comment>
<dbReference type="AlphaFoldDB" id="A0A1V9EYN7"/>